<dbReference type="EMBL" id="GBXM01060298">
    <property type="protein sequence ID" value="JAH48279.1"/>
    <property type="molecule type" value="Transcribed_RNA"/>
</dbReference>
<evidence type="ECO:0000313" key="1">
    <source>
        <dbReference type="EMBL" id="JAH48279.1"/>
    </source>
</evidence>
<proteinExistence type="predicted"/>
<accession>A0A0E9T3V2</accession>
<protein>
    <submittedName>
        <fullName evidence="1">Uncharacterized protein</fullName>
    </submittedName>
</protein>
<organism evidence="1">
    <name type="scientific">Anguilla anguilla</name>
    <name type="common">European freshwater eel</name>
    <name type="synonym">Muraena anguilla</name>
    <dbReference type="NCBI Taxonomy" id="7936"/>
    <lineage>
        <taxon>Eukaryota</taxon>
        <taxon>Metazoa</taxon>
        <taxon>Chordata</taxon>
        <taxon>Craniata</taxon>
        <taxon>Vertebrata</taxon>
        <taxon>Euteleostomi</taxon>
        <taxon>Actinopterygii</taxon>
        <taxon>Neopterygii</taxon>
        <taxon>Teleostei</taxon>
        <taxon>Anguilliformes</taxon>
        <taxon>Anguillidae</taxon>
        <taxon>Anguilla</taxon>
    </lineage>
</organism>
<sequence>MAVVMLFFLCTIFVFVFLAY</sequence>
<reference evidence="1" key="1">
    <citation type="submission" date="2014-11" db="EMBL/GenBank/DDBJ databases">
        <authorList>
            <person name="Amaro Gonzalez C."/>
        </authorList>
    </citation>
    <scope>NUCLEOTIDE SEQUENCE</scope>
</reference>
<name>A0A0E9T3V2_ANGAN</name>
<dbReference type="AlphaFoldDB" id="A0A0E9T3V2"/>
<reference evidence="1" key="2">
    <citation type="journal article" date="2015" name="Fish Shellfish Immunol.">
        <title>Early steps in the European eel (Anguilla anguilla)-Vibrio vulnificus interaction in the gills: Role of the RtxA13 toxin.</title>
        <authorList>
            <person name="Callol A."/>
            <person name="Pajuelo D."/>
            <person name="Ebbesson L."/>
            <person name="Teles M."/>
            <person name="MacKenzie S."/>
            <person name="Amaro C."/>
        </authorList>
    </citation>
    <scope>NUCLEOTIDE SEQUENCE</scope>
</reference>